<dbReference type="PANTHER" id="PTHR33745:SF3">
    <property type="entry name" value="RSBT CO-ANTAGONIST PROTEIN RSBRC"/>
    <property type="match status" value="1"/>
</dbReference>
<organism evidence="3 4">
    <name type="scientific">Pontibacillus yanchengensis Y32</name>
    <dbReference type="NCBI Taxonomy" id="1385514"/>
    <lineage>
        <taxon>Bacteria</taxon>
        <taxon>Bacillati</taxon>
        <taxon>Bacillota</taxon>
        <taxon>Bacilli</taxon>
        <taxon>Bacillales</taxon>
        <taxon>Bacillaceae</taxon>
        <taxon>Pontibacillus</taxon>
    </lineage>
</organism>
<dbReference type="SUPFAM" id="SSF52091">
    <property type="entry name" value="SpoIIaa-like"/>
    <property type="match status" value="1"/>
</dbReference>
<dbReference type="EMBL" id="AVBF01000004">
    <property type="protein sequence ID" value="KGP74251.1"/>
    <property type="molecule type" value="Genomic_DNA"/>
</dbReference>
<reference evidence="3 4" key="1">
    <citation type="journal article" date="2015" name="Stand. Genomic Sci.">
        <title>High quality draft genome sequence of the moderately halophilic bacterium Pontibacillus yanchengensis Y32(T) and comparison among Pontibacillus genomes.</title>
        <authorList>
            <person name="Huang J."/>
            <person name="Qiao Z.X."/>
            <person name="Tang J.W."/>
            <person name="Wang G."/>
        </authorList>
    </citation>
    <scope>NUCLEOTIDE SEQUENCE [LARGE SCALE GENOMIC DNA]</scope>
    <source>
        <strain evidence="3 4">Y32</strain>
    </source>
</reference>
<dbReference type="AlphaFoldDB" id="A0A0A2TJK0"/>
<dbReference type="InterPro" id="IPR002645">
    <property type="entry name" value="STAS_dom"/>
</dbReference>
<dbReference type="OrthoDB" id="2959930at2"/>
<dbReference type="InterPro" id="IPR051932">
    <property type="entry name" value="Bact_StressResp_Reg"/>
</dbReference>
<comment type="caution">
    <text evidence="3">The sequence shown here is derived from an EMBL/GenBank/DDBJ whole genome shotgun (WGS) entry which is preliminary data.</text>
</comment>
<keyword evidence="4" id="KW-1185">Reference proteome</keyword>
<evidence type="ECO:0000313" key="3">
    <source>
        <dbReference type="EMBL" id="KGP74251.1"/>
    </source>
</evidence>
<gene>
    <name evidence="3" type="ORF">N782_09190</name>
</gene>
<sequence length="282" mass="32610">MVQLSHFHYYQKQIQTNSKQVSSEMYQLLQERFSNYLKPQSDQEEHDTIRFLDNLVQSIVDHLFATSEDLQEVSDWGEKVGEEATKYSYHQSLSDYLTKFSVYKEALWTFIEKQTSGTHASFQNIIQVITQIDTIFNHFIHGFSQAYTKAEKQRIENYEEKYLKLSTPIVPIMDHVAILPVIGEIDEKRANVLIDETLREANNLDIEYLVIDLSGVYNVDELFMNHLQRLLDSLKILGLHPILTGMRPDLSMRAVQSGLNSGQNNDVLTKSSLKQAVQMLSE</sequence>
<feature type="domain" description="STAS" evidence="2">
    <location>
        <begin position="166"/>
        <end position="280"/>
    </location>
</feature>
<proteinExistence type="predicted"/>
<protein>
    <recommendedName>
        <fullName evidence="2">STAS domain-containing protein</fullName>
    </recommendedName>
</protein>
<dbReference type="RefSeq" id="WP_036815822.1">
    <property type="nucleotide sequence ID" value="NZ_AVBF01000004.1"/>
</dbReference>
<accession>A0A0A2TJK0</accession>
<keyword evidence="1" id="KW-0597">Phosphoprotein</keyword>
<evidence type="ECO:0000256" key="1">
    <source>
        <dbReference type="ARBA" id="ARBA00022553"/>
    </source>
</evidence>
<dbReference type="PANTHER" id="PTHR33745">
    <property type="entry name" value="RSBT ANTAGONIST PROTEIN RSBS-RELATED"/>
    <property type="match status" value="1"/>
</dbReference>
<dbReference type="Pfam" id="PF01740">
    <property type="entry name" value="STAS"/>
    <property type="match status" value="1"/>
</dbReference>
<dbReference type="Proteomes" id="UP000030147">
    <property type="component" value="Unassembled WGS sequence"/>
</dbReference>
<name>A0A0A2TJK0_9BACI</name>
<dbReference type="STRING" id="1385514.N782_09190"/>
<evidence type="ECO:0000259" key="2">
    <source>
        <dbReference type="PROSITE" id="PS50801"/>
    </source>
</evidence>
<evidence type="ECO:0000313" key="4">
    <source>
        <dbReference type="Proteomes" id="UP000030147"/>
    </source>
</evidence>
<dbReference type="PROSITE" id="PS50801">
    <property type="entry name" value="STAS"/>
    <property type="match status" value="1"/>
</dbReference>
<dbReference type="InterPro" id="IPR036513">
    <property type="entry name" value="STAS_dom_sf"/>
</dbReference>
<dbReference type="CDD" id="cd07041">
    <property type="entry name" value="STAS_RsbR_RsbS_like"/>
    <property type="match status" value="1"/>
</dbReference>
<dbReference type="Gene3D" id="3.30.750.24">
    <property type="entry name" value="STAS domain"/>
    <property type="match status" value="1"/>
</dbReference>
<dbReference type="eggNOG" id="COG1366">
    <property type="taxonomic scope" value="Bacteria"/>
</dbReference>